<dbReference type="SUPFAM" id="SSF103506">
    <property type="entry name" value="Mitochondrial carrier"/>
    <property type="match status" value="1"/>
</dbReference>
<evidence type="ECO:0000256" key="3">
    <source>
        <dbReference type="ARBA" id="ARBA00022448"/>
    </source>
</evidence>
<sequence>MSPLPLLLLALLLLLGPSSARQLPPPKAPPALRGGAPSPPAPRPSPLQLFFSTVSSNRRFLLSGGAARFASILAMYPLDTFKTRLQLKQPLNVANAFSSPAGVAELFRGAPNSLLGQVPYAVLTFGGYEVYKRELLARLPGLPRLPTYVAAAVLGDLTGSAWLCPSEVIKQGLQGGVYPSAGEAVSAILKRDGPAGFYRGYAGNVARDVPFRILQMCSFELLKSAALRCKARSNPPAARARELSTGEALAVGVASGTFSSVLTTPLDTVKTMLMTGAYEGGVVGCVKKVVAEEGVGGLMRGVGLRVAYIAPSVGIFFVVKEGVEKHLLPKE</sequence>
<accession>A0ABQ6MAX1</accession>
<evidence type="ECO:0000313" key="12">
    <source>
        <dbReference type="EMBL" id="GMI22936.1"/>
    </source>
</evidence>
<evidence type="ECO:0000313" key="13">
    <source>
        <dbReference type="Proteomes" id="UP001165060"/>
    </source>
</evidence>
<feature type="chain" id="PRO_5046614404" description="Mitochondrial carrier protein" evidence="11">
    <location>
        <begin position="21"/>
        <end position="331"/>
    </location>
</feature>
<dbReference type="InterPro" id="IPR018108">
    <property type="entry name" value="MCP_transmembrane"/>
</dbReference>
<feature type="repeat" description="Solcar" evidence="8">
    <location>
        <begin position="243"/>
        <end position="326"/>
    </location>
</feature>
<comment type="caution">
    <text evidence="12">The sequence shown here is derived from an EMBL/GenBank/DDBJ whole genome shotgun (WGS) entry which is preliminary data.</text>
</comment>
<feature type="signal peptide" evidence="11">
    <location>
        <begin position="1"/>
        <end position="20"/>
    </location>
</feature>
<dbReference type="PROSITE" id="PS50920">
    <property type="entry name" value="SOLCAR"/>
    <property type="match status" value="3"/>
</dbReference>
<evidence type="ECO:0000256" key="6">
    <source>
        <dbReference type="ARBA" id="ARBA00022989"/>
    </source>
</evidence>
<keyword evidence="5" id="KW-0677">Repeat</keyword>
<name>A0ABQ6MAX1_9STRA</name>
<feature type="repeat" description="Solcar" evidence="8">
    <location>
        <begin position="142"/>
        <end position="225"/>
    </location>
</feature>
<organism evidence="12 13">
    <name type="scientific">Tetraparma gracilis</name>
    <dbReference type="NCBI Taxonomy" id="2962635"/>
    <lineage>
        <taxon>Eukaryota</taxon>
        <taxon>Sar</taxon>
        <taxon>Stramenopiles</taxon>
        <taxon>Ochrophyta</taxon>
        <taxon>Bolidophyceae</taxon>
        <taxon>Parmales</taxon>
        <taxon>Triparmaceae</taxon>
        <taxon>Tetraparma</taxon>
    </lineage>
</organism>
<keyword evidence="3 9" id="KW-0813">Transport</keyword>
<comment type="subcellular location">
    <subcellularLocation>
        <location evidence="1">Membrane</location>
        <topology evidence="1">Multi-pass membrane protein</topology>
    </subcellularLocation>
</comment>
<evidence type="ECO:0000256" key="11">
    <source>
        <dbReference type="SAM" id="SignalP"/>
    </source>
</evidence>
<keyword evidence="7 8" id="KW-0472">Membrane</keyword>
<dbReference type="Gene3D" id="1.50.40.10">
    <property type="entry name" value="Mitochondrial carrier domain"/>
    <property type="match status" value="1"/>
</dbReference>
<keyword evidence="11" id="KW-0732">Signal</keyword>
<evidence type="ECO:0000256" key="2">
    <source>
        <dbReference type="ARBA" id="ARBA00006375"/>
    </source>
</evidence>
<reference evidence="12 13" key="1">
    <citation type="journal article" date="2023" name="Commun. Biol.">
        <title>Genome analysis of Parmales, the sister group of diatoms, reveals the evolutionary specialization of diatoms from phago-mixotrophs to photoautotrophs.</title>
        <authorList>
            <person name="Ban H."/>
            <person name="Sato S."/>
            <person name="Yoshikawa S."/>
            <person name="Yamada K."/>
            <person name="Nakamura Y."/>
            <person name="Ichinomiya M."/>
            <person name="Sato N."/>
            <person name="Blanc-Mathieu R."/>
            <person name="Endo H."/>
            <person name="Kuwata A."/>
            <person name="Ogata H."/>
        </authorList>
    </citation>
    <scope>NUCLEOTIDE SEQUENCE [LARGE SCALE GENOMIC DNA]</scope>
</reference>
<feature type="region of interest" description="Disordered" evidence="10">
    <location>
        <begin position="23"/>
        <end position="42"/>
    </location>
</feature>
<dbReference type="InterPro" id="IPR023395">
    <property type="entry name" value="MCP_dom_sf"/>
</dbReference>
<keyword evidence="13" id="KW-1185">Reference proteome</keyword>
<keyword evidence="6" id="KW-1133">Transmembrane helix</keyword>
<gene>
    <name evidence="12" type="ORF">TeGR_g14504</name>
</gene>
<proteinExistence type="inferred from homology"/>
<dbReference type="Proteomes" id="UP001165060">
    <property type="component" value="Unassembled WGS sequence"/>
</dbReference>
<evidence type="ECO:0000256" key="7">
    <source>
        <dbReference type="ARBA" id="ARBA00023136"/>
    </source>
</evidence>
<evidence type="ECO:0000256" key="8">
    <source>
        <dbReference type="PROSITE-ProRule" id="PRU00282"/>
    </source>
</evidence>
<keyword evidence="4 8" id="KW-0812">Transmembrane</keyword>
<evidence type="ECO:0008006" key="14">
    <source>
        <dbReference type="Google" id="ProtNLM"/>
    </source>
</evidence>
<evidence type="ECO:0000256" key="1">
    <source>
        <dbReference type="ARBA" id="ARBA00004141"/>
    </source>
</evidence>
<evidence type="ECO:0000256" key="4">
    <source>
        <dbReference type="ARBA" id="ARBA00022692"/>
    </source>
</evidence>
<evidence type="ECO:0000256" key="10">
    <source>
        <dbReference type="SAM" id="MobiDB-lite"/>
    </source>
</evidence>
<feature type="repeat" description="Solcar" evidence="8">
    <location>
        <begin position="58"/>
        <end position="134"/>
    </location>
</feature>
<protein>
    <recommendedName>
        <fullName evidence="14">Mitochondrial carrier protein</fullName>
    </recommendedName>
</protein>
<dbReference type="EMBL" id="BRYB01001311">
    <property type="protein sequence ID" value="GMI22936.1"/>
    <property type="molecule type" value="Genomic_DNA"/>
</dbReference>
<comment type="similarity">
    <text evidence="2 9">Belongs to the mitochondrial carrier (TC 2.A.29) family.</text>
</comment>
<evidence type="ECO:0000256" key="5">
    <source>
        <dbReference type="ARBA" id="ARBA00022737"/>
    </source>
</evidence>
<evidence type="ECO:0000256" key="9">
    <source>
        <dbReference type="RuleBase" id="RU000488"/>
    </source>
</evidence>
<dbReference type="PANTHER" id="PTHR45667">
    <property type="entry name" value="S-ADENOSYLMETHIONINE MITOCHONDRIAL CARRIER PROTEIN"/>
    <property type="match status" value="1"/>
</dbReference>
<dbReference type="Pfam" id="PF00153">
    <property type="entry name" value="Mito_carr"/>
    <property type="match status" value="3"/>
</dbReference>